<dbReference type="RefSeq" id="WP_092541537.1">
    <property type="nucleotide sequence ID" value="NZ_BOMJ01000016.1"/>
</dbReference>
<dbReference type="OrthoDB" id="3987769at2"/>
<proteinExistence type="predicted"/>
<reference evidence="1 2" key="1">
    <citation type="submission" date="2016-10" db="EMBL/GenBank/DDBJ databases">
        <authorList>
            <person name="de Groot N.N."/>
        </authorList>
    </citation>
    <scope>NUCLEOTIDE SEQUENCE [LARGE SCALE GENOMIC DNA]</scope>
    <source>
        <strain evidence="1 2">DSM 43941</strain>
    </source>
</reference>
<organism evidence="1 2">
    <name type="scientific">Actinoplanes derwentensis</name>
    <dbReference type="NCBI Taxonomy" id="113562"/>
    <lineage>
        <taxon>Bacteria</taxon>
        <taxon>Bacillati</taxon>
        <taxon>Actinomycetota</taxon>
        <taxon>Actinomycetes</taxon>
        <taxon>Micromonosporales</taxon>
        <taxon>Micromonosporaceae</taxon>
        <taxon>Actinoplanes</taxon>
    </lineage>
</organism>
<dbReference type="AlphaFoldDB" id="A0A1H1RZ63"/>
<name>A0A1H1RZ63_9ACTN</name>
<evidence type="ECO:0000313" key="1">
    <source>
        <dbReference type="EMBL" id="SDS40955.1"/>
    </source>
</evidence>
<dbReference type="STRING" id="113562.SAMN04489716_0722"/>
<gene>
    <name evidence="1" type="ORF">SAMN04489716_0722</name>
</gene>
<dbReference type="Proteomes" id="UP000198688">
    <property type="component" value="Chromosome I"/>
</dbReference>
<accession>A0A1H1RZ63</accession>
<protein>
    <submittedName>
        <fullName evidence="1">HEXXH motif-containing protein</fullName>
    </submittedName>
</protein>
<keyword evidence="2" id="KW-1185">Reference proteome</keyword>
<dbReference type="EMBL" id="LT629758">
    <property type="protein sequence ID" value="SDS40955.1"/>
    <property type="molecule type" value="Genomic_DNA"/>
</dbReference>
<dbReference type="InterPro" id="IPR026337">
    <property type="entry name" value="AKG_HExxH"/>
</dbReference>
<dbReference type="NCBIfam" id="TIGR04267">
    <property type="entry name" value="mod_HExxH"/>
    <property type="match status" value="1"/>
</dbReference>
<evidence type="ECO:0000313" key="2">
    <source>
        <dbReference type="Proteomes" id="UP000198688"/>
    </source>
</evidence>
<sequence>MTVAAPLDLPVGTGYRTEGIAAMPAVLQWGSGSIEAARVHREYAVLLGDRLGTMLAAARSHPRAQALGEGLSALSSRAWLRVLTAPQVSYRLLWPARHEPDGTVDFLADAVEVELSRERAAPAPGTVSGGKTAWSVLGDGWRDATGQFVAGPALPGLPPLDIGSPHALAIDLEGVTDEVVQARTSHQPAEIDRLLAQLTDVRDALATSAPDILEFVVAFTKVLILQPDPEAPTSFSTGSSAQYIGRSVFGNPVLETVDSVLLAEGLVHEAIHSYMYMNERLEPWVINAELYGPQYRTRSPWTGHPLPLRAYLQACFVWYGLLNLWARSTSHTAFDAQRVRHRMAQAARGFLAGDVLAQVAPYRCGIVPELLSTIEQMQAEVVAAAEAVGVGS</sequence>